<gene>
    <name evidence="3" type="ORF">V1264_001336</name>
</gene>
<sequence>MTRDQVLSWTERVLGPSETRRLLLLDHNAAHRVADDRAALDEQDVDLVLVPAGCTALAQPIDIVKPFKDRVRDSWVTWMVEPRPPTAAGNLRQPTRQNVVNWVGRAWDGVGCDVITKAFLRCGVSNALDGSGDDQILEWFPEEIGVALPHDGDAAAAAEENASDASLTSDEESPASDSDEAM</sequence>
<accession>A0AAN9C2C9</accession>
<dbReference type="GO" id="GO:0003676">
    <property type="term" value="F:nucleic acid binding"/>
    <property type="evidence" value="ECO:0007669"/>
    <property type="project" value="InterPro"/>
</dbReference>
<evidence type="ECO:0000256" key="1">
    <source>
        <dbReference type="SAM" id="MobiDB-lite"/>
    </source>
</evidence>
<organism evidence="3 4">
    <name type="scientific">Littorina saxatilis</name>
    <dbReference type="NCBI Taxonomy" id="31220"/>
    <lineage>
        <taxon>Eukaryota</taxon>
        <taxon>Metazoa</taxon>
        <taxon>Spiralia</taxon>
        <taxon>Lophotrochozoa</taxon>
        <taxon>Mollusca</taxon>
        <taxon>Gastropoda</taxon>
        <taxon>Caenogastropoda</taxon>
        <taxon>Littorinimorpha</taxon>
        <taxon>Littorinoidea</taxon>
        <taxon>Littorinidae</taxon>
        <taxon>Littorina</taxon>
    </lineage>
</organism>
<evidence type="ECO:0000313" key="4">
    <source>
        <dbReference type="Proteomes" id="UP001374579"/>
    </source>
</evidence>
<dbReference type="EMBL" id="JBAMIC010000001">
    <property type="protein sequence ID" value="KAK7115479.1"/>
    <property type="molecule type" value="Genomic_DNA"/>
</dbReference>
<dbReference type="Proteomes" id="UP001374579">
    <property type="component" value="Unassembled WGS sequence"/>
</dbReference>
<name>A0AAN9C2C9_9CAEN</name>
<feature type="compositionally biased region" description="Low complexity" evidence="1">
    <location>
        <begin position="155"/>
        <end position="166"/>
    </location>
</feature>
<dbReference type="Pfam" id="PF03184">
    <property type="entry name" value="DDE_1"/>
    <property type="match status" value="1"/>
</dbReference>
<evidence type="ECO:0000313" key="3">
    <source>
        <dbReference type="EMBL" id="KAK7115479.1"/>
    </source>
</evidence>
<reference evidence="3 4" key="1">
    <citation type="submission" date="2024-02" db="EMBL/GenBank/DDBJ databases">
        <title>Chromosome-scale genome assembly of the rough periwinkle Littorina saxatilis.</title>
        <authorList>
            <person name="De Jode A."/>
            <person name="Faria R."/>
            <person name="Formenti G."/>
            <person name="Sims Y."/>
            <person name="Smith T.P."/>
            <person name="Tracey A."/>
            <person name="Wood J.M.D."/>
            <person name="Zagrodzka Z.B."/>
            <person name="Johannesson K."/>
            <person name="Butlin R.K."/>
            <person name="Leder E.H."/>
        </authorList>
    </citation>
    <scope>NUCLEOTIDE SEQUENCE [LARGE SCALE GENOMIC DNA]</scope>
    <source>
        <strain evidence="3">Snail1</strain>
        <tissue evidence="3">Muscle</tissue>
    </source>
</reference>
<feature type="region of interest" description="Disordered" evidence="1">
    <location>
        <begin position="155"/>
        <end position="182"/>
    </location>
</feature>
<evidence type="ECO:0000259" key="2">
    <source>
        <dbReference type="Pfam" id="PF03184"/>
    </source>
</evidence>
<dbReference type="InterPro" id="IPR004875">
    <property type="entry name" value="DDE_SF_endonuclease_dom"/>
</dbReference>
<protein>
    <recommendedName>
        <fullName evidence="2">DDE-1 domain-containing protein</fullName>
    </recommendedName>
</protein>
<dbReference type="AlphaFoldDB" id="A0AAN9C2C9"/>
<feature type="compositionally biased region" description="Acidic residues" evidence="1">
    <location>
        <begin position="169"/>
        <end position="182"/>
    </location>
</feature>
<proteinExistence type="predicted"/>
<keyword evidence="4" id="KW-1185">Reference proteome</keyword>
<feature type="domain" description="DDE-1" evidence="2">
    <location>
        <begin position="9"/>
        <end position="119"/>
    </location>
</feature>
<comment type="caution">
    <text evidence="3">The sequence shown here is derived from an EMBL/GenBank/DDBJ whole genome shotgun (WGS) entry which is preliminary data.</text>
</comment>